<keyword evidence="1" id="KW-0812">Transmembrane</keyword>
<dbReference type="Proteomes" id="UP000237983">
    <property type="component" value="Unassembled WGS sequence"/>
</dbReference>
<accession>A0A2T0VG11</accession>
<evidence type="ECO:0000313" key="3">
    <source>
        <dbReference type="Proteomes" id="UP000237983"/>
    </source>
</evidence>
<evidence type="ECO:0000256" key="1">
    <source>
        <dbReference type="SAM" id="Phobius"/>
    </source>
</evidence>
<proteinExistence type="predicted"/>
<organism evidence="2 3">
    <name type="scientific">Glaciihabitans tibetensis</name>
    <dbReference type="NCBI Taxonomy" id="1266600"/>
    <lineage>
        <taxon>Bacteria</taxon>
        <taxon>Bacillati</taxon>
        <taxon>Actinomycetota</taxon>
        <taxon>Actinomycetes</taxon>
        <taxon>Micrococcales</taxon>
        <taxon>Microbacteriaceae</taxon>
        <taxon>Glaciihabitans</taxon>
    </lineage>
</organism>
<evidence type="ECO:0000313" key="2">
    <source>
        <dbReference type="EMBL" id="PRY69135.1"/>
    </source>
</evidence>
<comment type="caution">
    <text evidence="2">The sequence shown here is derived from an EMBL/GenBank/DDBJ whole genome shotgun (WGS) entry which is preliminary data.</text>
</comment>
<feature type="transmembrane region" description="Helical" evidence="1">
    <location>
        <begin position="256"/>
        <end position="275"/>
    </location>
</feature>
<gene>
    <name evidence="2" type="ORF">B0I08_103342</name>
</gene>
<dbReference type="EMBL" id="PVTL01000003">
    <property type="protein sequence ID" value="PRY69135.1"/>
    <property type="molecule type" value="Genomic_DNA"/>
</dbReference>
<feature type="transmembrane region" description="Helical" evidence="1">
    <location>
        <begin position="170"/>
        <end position="186"/>
    </location>
</feature>
<keyword evidence="1" id="KW-1133">Transmembrane helix</keyword>
<reference evidence="2 3" key="1">
    <citation type="submission" date="2018-03" db="EMBL/GenBank/DDBJ databases">
        <title>Genomic Encyclopedia of Type Strains, Phase III (KMG-III): the genomes of soil and plant-associated and newly described type strains.</title>
        <authorList>
            <person name="Whitman W."/>
        </authorList>
    </citation>
    <scope>NUCLEOTIDE SEQUENCE [LARGE SCALE GENOMIC DNA]</scope>
    <source>
        <strain evidence="2 3">CGMCC 1.12484</strain>
    </source>
</reference>
<name>A0A2T0VG11_9MICO</name>
<feature type="transmembrane region" description="Helical" evidence="1">
    <location>
        <begin position="281"/>
        <end position="302"/>
    </location>
</feature>
<keyword evidence="1" id="KW-0472">Membrane</keyword>
<keyword evidence="3" id="KW-1185">Reference proteome</keyword>
<sequence>MTQLETNYRRALRSYPRVWRQQNESVILGTLLDVAEAEERTAPRAMELMHLVVSGMLTRFGLWLTTRTRDWIATTALGIGAAMSVGLVLSGTWMPWSRVLGPYTGRYIPEANPLLDFGIIIYTLWILGFIASLIPGQWKTGRAFMIVALVAPLVFAVINRPTHLYGPNDRTLVFFTIMAALVLLGTPRQKKVGYVASAAGVGIVFLWLANAKPAIGYIDDRRFWDALVSPDKLAIAIAIAAVAAVYLNVRYRTPRQIILILLIPWITVCGASFYLDDPMNGVRFAIAVAAGLILTESVYRGLIDTESGYFGRNRIGA</sequence>
<feature type="transmembrane region" description="Helical" evidence="1">
    <location>
        <begin position="141"/>
        <end position="158"/>
    </location>
</feature>
<feature type="transmembrane region" description="Helical" evidence="1">
    <location>
        <begin position="71"/>
        <end position="94"/>
    </location>
</feature>
<feature type="transmembrane region" description="Helical" evidence="1">
    <location>
        <begin position="114"/>
        <end position="134"/>
    </location>
</feature>
<feature type="transmembrane region" description="Helical" evidence="1">
    <location>
        <begin position="233"/>
        <end position="249"/>
    </location>
</feature>
<dbReference type="AlphaFoldDB" id="A0A2T0VG11"/>
<feature type="transmembrane region" description="Helical" evidence="1">
    <location>
        <begin position="193"/>
        <end position="213"/>
    </location>
</feature>
<protein>
    <submittedName>
        <fullName evidence="2">Uncharacterized protein</fullName>
    </submittedName>
</protein>